<feature type="transmembrane region" description="Helical" evidence="7">
    <location>
        <begin position="357"/>
        <end position="375"/>
    </location>
</feature>
<keyword evidence="3" id="KW-0813">Transport</keyword>
<evidence type="ECO:0000313" key="8">
    <source>
        <dbReference type="EMBL" id="MFD0869102.1"/>
    </source>
</evidence>
<feature type="transmembrane region" description="Helical" evidence="7">
    <location>
        <begin position="296"/>
        <end position="321"/>
    </location>
</feature>
<feature type="transmembrane region" description="Helical" evidence="7">
    <location>
        <begin position="88"/>
        <end position="105"/>
    </location>
</feature>
<reference evidence="9" key="1">
    <citation type="journal article" date="2019" name="Int. J. Syst. Evol. Microbiol.">
        <title>The Global Catalogue of Microorganisms (GCM) 10K type strain sequencing project: providing services to taxonomists for standard genome sequencing and annotation.</title>
        <authorList>
            <consortium name="The Broad Institute Genomics Platform"/>
            <consortium name="The Broad Institute Genome Sequencing Center for Infectious Disease"/>
            <person name="Wu L."/>
            <person name="Ma J."/>
        </authorList>
    </citation>
    <scope>NUCLEOTIDE SEQUENCE [LARGE SCALE GENOMIC DNA]</scope>
    <source>
        <strain evidence="9">CCUG 57263</strain>
    </source>
</reference>
<organism evidence="8 9">
    <name type="scientific">Paenibacillus residui</name>
    <dbReference type="NCBI Taxonomy" id="629724"/>
    <lineage>
        <taxon>Bacteria</taxon>
        <taxon>Bacillati</taxon>
        <taxon>Bacillota</taxon>
        <taxon>Bacilli</taxon>
        <taxon>Bacillales</taxon>
        <taxon>Paenibacillaceae</taxon>
        <taxon>Paenibacillus</taxon>
    </lineage>
</organism>
<evidence type="ECO:0000256" key="3">
    <source>
        <dbReference type="ARBA" id="ARBA00022448"/>
    </source>
</evidence>
<evidence type="ECO:0000256" key="1">
    <source>
        <dbReference type="ARBA" id="ARBA00004141"/>
    </source>
</evidence>
<feature type="transmembrane region" description="Helical" evidence="7">
    <location>
        <begin position="387"/>
        <end position="408"/>
    </location>
</feature>
<feature type="transmembrane region" description="Helical" evidence="7">
    <location>
        <begin position="117"/>
        <end position="135"/>
    </location>
</feature>
<evidence type="ECO:0000256" key="6">
    <source>
        <dbReference type="ARBA" id="ARBA00023136"/>
    </source>
</evidence>
<keyword evidence="9" id="KW-1185">Reference proteome</keyword>
<keyword evidence="6 7" id="KW-0472">Membrane</keyword>
<feature type="transmembrane region" description="Helical" evidence="7">
    <location>
        <begin position="207"/>
        <end position="227"/>
    </location>
</feature>
<evidence type="ECO:0000256" key="4">
    <source>
        <dbReference type="ARBA" id="ARBA00022692"/>
    </source>
</evidence>
<feature type="transmembrane region" description="Helical" evidence="7">
    <location>
        <begin position="140"/>
        <end position="157"/>
    </location>
</feature>
<evidence type="ECO:0000256" key="5">
    <source>
        <dbReference type="ARBA" id="ARBA00022989"/>
    </source>
</evidence>
<dbReference type="EMBL" id="JBHTIU010000027">
    <property type="protein sequence ID" value="MFD0869102.1"/>
    <property type="molecule type" value="Genomic_DNA"/>
</dbReference>
<dbReference type="RefSeq" id="WP_379287304.1">
    <property type="nucleotide sequence ID" value="NZ_JBHTIU010000027.1"/>
</dbReference>
<gene>
    <name evidence="8" type="ORF">ACFQ03_08060</name>
</gene>
<dbReference type="NCBIfam" id="NF037981">
    <property type="entry name" value="NCS2_1"/>
    <property type="match status" value="1"/>
</dbReference>
<keyword evidence="5 7" id="KW-1133">Transmembrane helix</keyword>
<dbReference type="Proteomes" id="UP001597120">
    <property type="component" value="Unassembled WGS sequence"/>
</dbReference>
<comment type="subcellular location">
    <subcellularLocation>
        <location evidence="1">Membrane</location>
        <topology evidence="1">Multi-pass membrane protein</topology>
    </subcellularLocation>
</comment>
<feature type="transmembrane region" description="Helical" evidence="7">
    <location>
        <begin position="55"/>
        <end position="76"/>
    </location>
</feature>
<dbReference type="PANTHER" id="PTHR42810">
    <property type="entry name" value="PURINE PERMEASE C1399.01C-RELATED"/>
    <property type="match status" value="1"/>
</dbReference>
<protein>
    <submittedName>
        <fullName evidence="8">Purine/pyrimidine permease</fullName>
    </submittedName>
</protein>
<dbReference type="InterPro" id="IPR006043">
    <property type="entry name" value="NCS2"/>
</dbReference>
<evidence type="ECO:0000256" key="7">
    <source>
        <dbReference type="SAM" id="Phobius"/>
    </source>
</evidence>
<comment type="caution">
    <text evidence="8">The sequence shown here is derived from an EMBL/GenBank/DDBJ whole genome shotgun (WGS) entry which is preliminary data.</text>
</comment>
<comment type="similarity">
    <text evidence="2">Belongs to the nucleobase:cation symporter-2 (NCS2) (TC 2.A.40) family.</text>
</comment>
<dbReference type="Pfam" id="PF00860">
    <property type="entry name" value="Xan_ur_permease"/>
    <property type="match status" value="1"/>
</dbReference>
<feature type="transmembrane region" description="Helical" evidence="7">
    <location>
        <begin position="177"/>
        <end position="195"/>
    </location>
</feature>
<feature type="transmembrane region" description="Helical" evidence="7">
    <location>
        <begin position="414"/>
        <end position="433"/>
    </location>
</feature>
<evidence type="ECO:0000256" key="2">
    <source>
        <dbReference type="ARBA" id="ARBA00008821"/>
    </source>
</evidence>
<proteinExistence type="inferred from homology"/>
<name>A0ABW3D9G0_9BACL</name>
<sequence length="445" mass="48011">MGGADQQALLYKLNERPKGTVLWLSAIQWFIFMLANFITVPLVLGLTLGLSGEEISFYTSRTLFLCGLIGAIQVMFGHRLPIIEGPAGMWWGVFLVLITMNMQMGGTTQTLLAELEMGLIVSSLVFILLAVFRLLNRLRALFTPVVTGTFLVLLSMQVSKSLVEGVLGIGYEGSDQVIPKIVLLSLLLISFTVGIMMKAKGMLKSMAVLIGLGTGWLLYALLGMVRFPEEQAPWAALPQVFPFGVPQWNTGIVITCVITSAILLSNLIASIQVFASAADEKVTDSMINRGSFMTGIGTLLAGLFGTVAAVPLTAAASMVVLTRIASRLPFLLASIGFIVLGLLPRVGQWLSTIPQPVGYAILFTVFGQLLGFGLRDYKRMELNLKDLFIIGFSLLSGVGLMFVPGSAWANLPSVFGYIVGNGLIVGVTLSIVLEHVVFKRKQQAE</sequence>
<evidence type="ECO:0000313" key="9">
    <source>
        <dbReference type="Proteomes" id="UP001597120"/>
    </source>
</evidence>
<keyword evidence="4 7" id="KW-0812">Transmembrane</keyword>
<dbReference type="PANTHER" id="PTHR42810:SF1">
    <property type="entry name" value="PURINE PERMEASE YWDJ-RELATED"/>
    <property type="match status" value="1"/>
</dbReference>
<feature type="transmembrane region" description="Helical" evidence="7">
    <location>
        <begin position="21"/>
        <end position="43"/>
    </location>
</feature>
<accession>A0ABW3D9G0</accession>